<accession>A0A7N6AQE5</accession>
<evidence type="ECO:0008006" key="18">
    <source>
        <dbReference type="Google" id="ProtNLM"/>
    </source>
</evidence>
<feature type="transmembrane region" description="Helical" evidence="15">
    <location>
        <begin position="191"/>
        <end position="209"/>
    </location>
</feature>
<comment type="similarity">
    <text evidence="2 13">Belongs to the sodium:solute symporter (SSF) (TC 2.A.21) family.</text>
</comment>
<evidence type="ECO:0000256" key="2">
    <source>
        <dbReference type="ARBA" id="ARBA00006434"/>
    </source>
</evidence>
<feature type="transmembrane region" description="Helical" evidence="15">
    <location>
        <begin position="441"/>
        <end position="460"/>
    </location>
</feature>
<evidence type="ECO:0000256" key="1">
    <source>
        <dbReference type="ARBA" id="ARBA00004141"/>
    </source>
</evidence>
<feature type="transmembrane region" description="Helical" evidence="15">
    <location>
        <begin position="405"/>
        <end position="429"/>
    </location>
</feature>
<sequence>MAVNWLGLLSIGVFYMIVLGTGIWASRKSKHEEKKCTGKRSEVAMVGGRNLNIWVSIFTMTATWVGGGYILGNAEVVYDPTKGLVWAIGPIGYTMNMILGGLFFVKPVRSKNYVTLMDPFQEKYGNTVAAVLFIPALLGDILWIGCILGALGGTVSVVIDISPALAVGVSAAVAILYTLMGGLYSVAYTDVIQLGFVFVGLWFCVPFILTSPSSANFTLTAVTKLHQEPWLGKLELEDAGRWIDDILLLAISGICYQVFYQRVLSCASDTQAKITCYAGAVLCPVLAIPSLITGAVAASINWNQTTYGSPSPYEQGQAGMILPIALQHLCPFYVSLFGMGALAAAVMSSVDSALLSASSQMGRNIFKNIIYKQASETAVLMVVKVSVVLCGLMGAGLALTTRSVYLLWIVGADLVYSMLTPQVTCTFFLSRWVNKYGACSGFVLAIALRALVGEPAIGLPDVLPLPWDKIMEDGHRHRLFPFRTAIMLITTGAILLVSHFAVWLSEKRLVKGKRDPDPKKDTYMHYMAPVLTDVEESERLKKEHAARPCETSCGASTPRRREKPSHTLYTDSSFPLGASACVSPNAGWKSFHKCGIYSAFPLCVCECVI</sequence>
<dbReference type="Pfam" id="PF00474">
    <property type="entry name" value="SSF"/>
    <property type="match status" value="1"/>
</dbReference>
<keyword evidence="8" id="KW-0915">Sodium</keyword>
<evidence type="ECO:0000256" key="9">
    <source>
        <dbReference type="ARBA" id="ARBA00023065"/>
    </source>
</evidence>
<reference evidence="16" key="2">
    <citation type="submission" date="2025-08" db="UniProtKB">
        <authorList>
            <consortium name="Ensembl"/>
        </authorList>
    </citation>
    <scope>IDENTIFICATION</scope>
</reference>
<keyword evidence="6" id="KW-0530">Neurotransmitter biosynthesis</keyword>
<dbReference type="InParanoid" id="A0A7N6AQE5"/>
<dbReference type="Proteomes" id="UP000265040">
    <property type="component" value="Chromosome 23"/>
</dbReference>
<keyword evidence="17" id="KW-1185">Reference proteome</keyword>
<keyword evidence="11" id="KW-0325">Glycoprotein</keyword>
<keyword evidence="9" id="KW-0406">Ion transport</keyword>
<dbReference type="InterPro" id="IPR001734">
    <property type="entry name" value="Na/solute_symporter"/>
</dbReference>
<dbReference type="GO" id="GO:0005307">
    <property type="term" value="F:choline:sodium symporter activity"/>
    <property type="evidence" value="ECO:0007669"/>
    <property type="project" value="TreeGrafter"/>
</dbReference>
<feature type="transmembrane region" description="Helical" evidence="15">
    <location>
        <begin position="51"/>
        <end position="72"/>
    </location>
</feature>
<feature type="transmembrane region" description="Helical" evidence="15">
    <location>
        <begin position="157"/>
        <end position="179"/>
    </location>
</feature>
<dbReference type="PROSITE" id="PS50283">
    <property type="entry name" value="NA_SOLUT_SYMP_3"/>
    <property type="match status" value="1"/>
</dbReference>
<dbReference type="Gene3D" id="1.20.1730.10">
    <property type="entry name" value="Sodium/glucose cotransporter"/>
    <property type="match status" value="1"/>
</dbReference>
<evidence type="ECO:0000256" key="5">
    <source>
        <dbReference type="ARBA" id="ARBA00022847"/>
    </source>
</evidence>
<dbReference type="InterPro" id="IPR038377">
    <property type="entry name" value="Na/Glc_symporter_sf"/>
</dbReference>
<organism evidence="16 17">
    <name type="scientific">Anabas testudineus</name>
    <name type="common">Climbing perch</name>
    <name type="synonym">Anthias testudineus</name>
    <dbReference type="NCBI Taxonomy" id="64144"/>
    <lineage>
        <taxon>Eukaryota</taxon>
        <taxon>Metazoa</taxon>
        <taxon>Chordata</taxon>
        <taxon>Craniata</taxon>
        <taxon>Vertebrata</taxon>
        <taxon>Euteleostomi</taxon>
        <taxon>Actinopterygii</taxon>
        <taxon>Neopterygii</taxon>
        <taxon>Teleostei</taxon>
        <taxon>Neoteleostei</taxon>
        <taxon>Acanthomorphata</taxon>
        <taxon>Anabantaria</taxon>
        <taxon>Anabantiformes</taxon>
        <taxon>Anabantoidei</taxon>
        <taxon>Anabantidae</taxon>
        <taxon>Anabas</taxon>
    </lineage>
</organism>
<keyword evidence="5" id="KW-0769">Symport</keyword>
<evidence type="ECO:0000256" key="4">
    <source>
        <dbReference type="ARBA" id="ARBA00022692"/>
    </source>
</evidence>
<feature type="transmembrane region" description="Helical" evidence="15">
    <location>
        <begin position="332"/>
        <end position="357"/>
    </location>
</feature>
<keyword evidence="12" id="KW-0739">Sodium transport</keyword>
<evidence type="ECO:0000256" key="13">
    <source>
        <dbReference type="RuleBase" id="RU362091"/>
    </source>
</evidence>
<dbReference type="CDD" id="cd11474">
    <property type="entry name" value="SLC5sbd_CHT"/>
    <property type="match status" value="1"/>
</dbReference>
<evidence type="ECO:0000256" key="11">
    <source>
        <dbReference type="ARBA" id="ARBA00023180"/>
    </source>
</evidence>
<keyword evidence="4 15" id="KW-0812">Transmembrane</keyword>
<comment type="subcellular location">
    <subcellularLocation>
        <location evidence="1">Membrane</location>
        <topology evidence="1">Multi-pass membrane protein</topology>
    </subcellularLocation>
</comment>
<evidence type="ECO:0000313" key="16">
    <source>
        <dbReference type="Ensembl" id="ENSATEP00000052305.1"/>
    </source>
</evidence>
<keyword evidence="3" id="KW-0813">Transport</keyword>
<feature type="region of interest" description="Disordered" evidence="14">
    <location>
        <begin position="545"/>
        <end position="568"/>
    </location>
</feature>
<dbReference type="PANTHER" id="PTHR45897">
    <property type="entry name" value="HIGH-AFFINITY CHOLINE TRANSPORTER 1"/>
    <property type="match status" value="1"/>
</dbReference>
<feature type="transmembrane region" description="Helical" evidence="15">
    <location>
        <begin position="84"/>
        <end position="105"/>
    </location>
</feature>
<feature type="transmembrane region" description="Helical" evidence="15">
    <location>
        <begin position="246"/>
        <end position="264"/>
    </location>
</feature>
<dbReference type="OrthoDB" id="546820at2759"/>
<dbReference type="GeneTree" id="ENSGT00940000163454"/>
<evidence type="ECO:0000313" key="17">
    <source>
        <dbReference type="Proteomes" id="UP000265040"/>
    </source>
</evidence>
<keyword evidence="7 15" id="KW-1133">Transmembrane helix</keyword>
<feature type="transmembrane region" description="Helical" evidence="15">
    <location>
        <begin position="6"/>
        <end position="25"/>
    </location>
</feature>
<evidence type="ECO:0000256" key="3">
    <source>
        <dbReference type="ARBA" id="ARBA00022448"/>
    </source>
</evidence>
<reference evidence="16" key="1">
    <citation type="submission" date="2021-04" db="EMBL/GenBank/DDBJ databases">
        <authorList>
            <consortium name="Wellcome Sanger Institute Data Sharing"/>
        </authorList>
    </citation>
    <scope>NUCLEOTIDE SEQUENCE [LARGE SCALE GENOMIC DNA]</scope>
</reference>
<feature type="transmembrane region" description="Helical" evidence="15">
    <location>
        <begin position="276"/>
        <end position="300"/>
    </location>
</feature>
<evidence type="ECO:0000256" key="14">
    <source>
        <dbReference type="SAM" id="MobiDB-lite"/>
    </source>
</evidence>
<name>A0A7N6AQE5_ANATE</name>
<evidence type="ECO:0000256" key="12">
    <source>
        <dbReference type="ARBA" id="ARBA00023201"/>
    </source>
</evidence>
<evidence type="ECO:0000256" key="6">
    <source>
        <dbReference type="ARBA" id="ARBA00022979"/>
    </source>
</evidence>
<proteinExistence type="inferred from homology"/>
<dbReference type="InterPro" id="IPR052244">
    <property type="entry name" value="Choline_transporter"/>
</dbReference>
<evidence type="ECO:0000256" key="8">
    <source>
        <dbReference type="ARBA" id="ARBA00023053"/>
    </source>
</evidence>
<feature type="transmembrane region" description="Helical" evidence="15">
    <location>
        <begin position="480"/>
        <end position="504"/>
    </location>
</feature>
<dbReference type="PANTHER" id="PTHR45897:SF5">
    <property type="entry name" value="HIGH AFFINITY CHOLINE TRANSPORTER 1"/>
    <property type="match status" value="1"/>
</dbReference>
<protein>
    <recommendedName>
        <fullName evidence="18">Solute carrier family 5 member 7a</fullName>
    </recommendedName>
</protein>
<dbReference type="AlphaFoldDB" id="A0A7N6AQE5"/>
<reference evidence="16" key="3">
    <citation type="submission" date="2025-09" db="UniProtKB">
        <authorList>
            <consortium name="Ensembl"/>
        </authorList>
    </citation>
    <scope>IDENTIFICATION</scope>
</reference>
<evidence type="ECO:0000256" key="15">
    <source>
        <dbReference type="SAM" id="Phobius"/>
    </source>
</evidence>
<evidence type="ECO:0000256" key="7">
    <source>
        <dbReference type="ARBA" id="ARBA00022989"/>
    </source>
</evidence>
<keyword evidence="10 15" id="KW-0472">Membrane</keyword>
<evidence type="ECO:0000256" key="10">
    <source>
        <dbReference type="ARBA" id="ARBA00023136"/>
    </source>
</evidence>
<dbReference type="GO" id="GO:0008292">
    <property type="term" value="P:acetylcholine biosynthetic process"/>
    <property type="evidence" value="ECO:0007669"/>
    <property type="project" value="TreeGrafter"/>
</dbReference>
<dbReference type="Ensembl" id="ENSATET00000067410.2">
    <property type="protein sequence ID" value="ENSATEP00000052305.1"/>
    <property type="gene ID" value="ENSATEG00000013938.3"/>
</dbReference>
<dbReference type="GO" id="GO:0005886">
    <property type="term" value="C:plasma membrane"/>
    <property type="evidence" value="ECO:0007669"/>
    <property type="project" value="TreeGrafter"/>
</dbReference>
<feature type="transmembrane region" description="Helical" evidence="15">
    <location>
        <begin position="378"/>
        <end position="399"/>
    </location>
</feature>
<feature type="transmembrane region" description="Helical" evidence="15">
    <location>
        <begin position="126"/>
        <end position="151"/>
    </location>
</feature>